<dbReference type="PROSITE" id="PS51522">
    <property type="entry name" value="ZF_NANOS"/>
    <property type="match status" value="1"/>
</dbReference>
<evidence type="ECO:0000256" key="3">
    <source>
        <dbReference type="ARBA" id="ARBA00022723"/>
    </source>
</evidence>
<dbReference type="GO" id="GO:0003723">
    <property type="term" value="F:RNA binding"/>
    <property type="evidence" value="ECO:0007669"/>
    <property type="project" value="UniProtKB-UniRule"/>
</dbReference>
<dbReference type="PANTHER" id="PTHR12887">
    <property type="entry name" value="NANOS PROTEIN"/>
    <property type="match status" value="1"/>
</dbReference>
<keyword evidence="6 8" id="KW-0810">Translation regulation</keyword>
<keyword evidence="2" id="KW-0963">Cytoplasm</keyword>
<evidence type="ECO:0000259" key="9">
    <source>
        <dbReference type="PROSITE" id="PS51522"/>
    </source>
</evidence>
<evidence type="ECO:0000256" key="5">
    <source>
        <dbReference type="ARBA" id="ARBA00022833"/>
    </source>
</evidence>
<dbReference type="InterPro" id="IPR038129">
    <property type="entry name" value="Nanos_sf"/>
</dbReference>
<proteinExistence type="inferred from homology"/>
<keyword evidence="5" id="KW-0862">Zinc</keyword>
<evidence type="ECO:0000256" key="7">
    <source>
        <dbReference type="ARBA" id="ARBA00022884"/>
    </source>
</evidence>
<keyword evidence="4 8" id="KW-0863">Zinc-finger</keyword>
<evidence type="ECO:0000313" key="10">
    <source>
        <dbReference type="EMBL" id="RWS05682.1"/>
    </source>
</evidence>
<reference evidence="10 11" key="1">
    <citation type="journal article" date="2018" name="Gigascience">
        <title>Genomes of trombidid mites reveal novel predicted allergens and laterally-transferred genes associated with secondary metabolism.</title>
        <authorList>
            <person name="Dong X."/>
            <person name="Chaisiri K."/>
            <person name="Xia D."/>
            <person name="Armstrong S.D."/>
            <person name="Fang Y."/>
            <person name="Donnelly M.J."/>
            <person name="Kadowaki T."/>
            <person name="McGarry J.W."/>
            <person name="Darby A.C."/>
            <person name="Makepeace B.L."/>
        </authorList>
    </citation>
    <scope>NUCLEOTIDE SEQUENCE [LARGE SCALE GENOMIC DNA]</scope>
    <source>
        <strain evidence="10">UoL-WK</strain>
    </source>
</reference>
<evidence type="ECO:0000256" key="6">
    <source>
        <dbReference type="ARBA" id="ARBA00022845"/>
    </source>
</evidence>
<comment type="caution">
    <text evidence="10">The sequence shown here is derived from an EMBL/GenBank/DDBJ whole genome shotgun (WGS) entry which is preliminary data.</text>
</comment>
<dbReference type="STRING" id="1965070.A0A3S4QNC1"/>
<dbReference type="Pfam" id="PF05741">
    <property type="entry name" value="zf-nanos"/>
    <property type="match status" value="1"/>
</dbReference>
<feature type="domain" description="Nanos-type" evidence="9">
    <location>
        <begin position="140"/>
        <end position="195"/>
    </location>
</feature>
<dbReference type="InterPro" id="IPR008705">
    <property type="entry name" value="Nanos/Xcar2"/>
</dbReference>
<gene>
    <name evidence="10" type="ORF">B4U79_09053</name>
</gene>
<dbReference type="GO" id="GO:0008270">
    <property type="term" value="F:zinc ion binding"/>
    <property type="evidence" value="ECO:0007669"/>
    <property type="project" value="UniProtKB-KW"/>
</dbReference>
<comment type="similarity">
    <text evidence="8">Belongs to the nanos family.</text>
</comment>
<evidence type="ECO:0000256" key="4">
    <source>
        <dbReference type="ARBA" id="ARBA00022771"/>
    </source>
</evidence>
<evidence type="ECO:0000313" key="11">
    <source>
        <dbReference type="Proteomes" id="UP000285301"/>
    </source>
</evidence>
<dbReference type="AlphaFoldDB" id="A0A3S4QNC1"/>
<dbReference type="EMBL" id="NCKU01004631">
    <property type="protein sequence ID" value="RWS05682.1"/>
    <property type="molecule type" value="Genomic_DNA"/>
</dbReference>
<name>A0A3S4QNC1_9ACAR</name>
<evidence type="ECO:0000256" key="8">
    <source>
        <dbReference type="PROSITE-ProRule" id="PRU00855"/>
    </source>
</evidence>
<keyword evidence="3" id="KW-0479">Metal-binding</keyword>
<dbReference type="GO" id="GO:0005737">
    <property type="term" value="C:cytoplasm"/>
    <property type="evidence" value="ECO:0007669"/>
    <property type="project" value="UniProtKB-SubCell"/>
</dbReference>
<dbReference type="InterPro" id="IPR024161">
    <property type="entry name" value="Znf_nanos-typ"/>
</dbReference>
<accession>A0A3S4QNC1</accession>
<dbReference type="Proteomes" id="UP000285301">
    <property type="component" value="Unassembled WGS sequence"/>
</dbReference>
<protein>
    <submittedName>
        <fullName evidence="10">Nanos-like protein 1</fullName>
    </submittedName>
</protein>
<evidence type="ECO:0000256" key="2">
    <source>
        <dbReference type="ARBA" id="ARBA00022490"/>
    </source>
</evidence>
<sequence length="218" mass="24656">MNSAFESDHEFNKWKLTENAFNNGNSFAWPQLSSLNSHHFTPLSNVSPFASSSPWSTATFTPSISSLKSNYETQPLWSTNDCSDQSAQIRTPLSHNYSGNQSLWQQATVFNYDFGNENGGSRSPTYRPPRMRRRMPSCVECVFCKNNGESEETYRSHILKDPEGIIMCPVLRAYNCPVCNNGGGNKAHTIRYCPQNRPMGWRKANQIESELQSLTNLP</sequence>
<keyword evidence="7 8" id="KW-0694">RNA-binding</keyword>
<evidence type="ECO:0000256" key="1">
    <source>
        <dbReference type="ARBA" id="ARBA00004496"/>
    </source>
</evidence>
<keyword evidence="11" id="KW-1185">Reference proteome</keyword>
<dbReference type="OrthoDB" id="10010129at2759"/>
<dbReference type="GO" id="GO:0006417">
    <property type="term" value="P:regulation of translation"/>
    <property type="evidence" value="ECO:0007669"/>
    <property type="project" value="UniProtKB-UniRule"/>
</dbReference>
<organism evidence="10 11">
    <name type="scientific">Dinothrombium tinctorium</name>
    <dbReference type="NCBI Taxonomy" id="1965070"/>
    <lineage>
        <taxon>Eukaryota</taxon>
        <taxon>Metazoa</taxon>
        <taxon>Ecdysozoa</taxon>
        <taxon>Arthropoda</taxon>
        <taxon>Chelicerata</taxon>
        <taxon>Arachnida</taxon>
        <taxon>Acari</taxon>
        <taxon>Acariformes</taxon>
        <taxon>Trombidiformes</taxon>
        <taxon>Prostigmata</taxon>
        <taxon>Anystina</taxon>
        <taxon>Parasitengona</taxon>
        <taxon>Trombidioidea</taxon>
        <taxon>Trombidiidae</taxon>
        <taxon>Dinothrombium</taxon>
    </lineage>
</organism>
<comment type="subcellular location">
    <subcellularLocation>
        <location evidence="1">Cytoplasm</location>
    </subcellularLocation>
</comment>
<dbReference type="Gene3D" id="4.10.60.30">
    <property type="entry name" value="Nanos, RNA-binding domain"/>
    <property type="match status" value="1"/>
</dbReference>